<dbReference type="AlphaFoldDB" id="A0A8H8X1E9"/>
<dbReference type="Pfam" id="PF21834">
    <property type="entry name" value="DUF6894"/>
    <property type="match status" value="1"/>
</dbReference>
<protein>
    <recommendedName>
        <fullName evidence="2">DUF6894 domain-containing protein</fullName>
    </recommendedName>
</protein>
<reference evidence="3" key="1">
    <citation type="submission" date="2020-11" db="EMBL/GenBank/DDBJ databases">
        <title>Complete genome sequence of a novel pathogenic Methylobacterium strain isolated from rice in Vietnam.</title>
        <authorList>
            <person name="Lai K."/>
            <person name="Okazaki S."/>
            <person name="Higashi K."/>
            <person name="Mori H."/>
            <person name="Toyoda A."/>
            <person name="Kurokawa K."/>
        </authorList>
    </citation>
    <scope>NUCLEOTIDE SEQUENCE</scope>
    <source>
        <strain evidence="3">VL1</strain>
        <plasmid evidence="3">pVL1_6</plasmid>
    </source>
</reference>
<accession>A0A8H8X1E9</accession>
<evidence type="ECO:0000259" key="2">
    <source>
        <dbReference type="Pfam" id="PF21834"/>
    </source>
</evidence>
<gene>
    <name evidence="3" type="ORF">mvi_65780</name>
</gene>
<evidence type="ECO:0000313" key="3">
    <source>
        <dbReference type="EMBL" id="BCM88117.1"/>
    </source>
</evidence>
<feature type="domain" description="DUF6894" evidence="2">
    <location>
        <begin position="3"/>
        <end position="72"/>
    </location>
</feature>
<dbReference type="Proteomes" id="UP000663508">
    <property type="component" value="Plasmid pVL1_6"/>
</dbReference>
<dbReference type="RefSeq" id="WP_207184176.1">
    <property type="nucleotide sequence ID" value="NZ_AP024151.1"/>
</dbReference>
<feature type="region of interest" description="Disordered" evidence="1">
    <location>
        <begin position="80"/>
        <end position="101"/>
    </location>
</feature>
<organism evidence="3 4">
    <name type="scientific">Methylobacterium indicum</name>
    <dbReference type="NCBI Taxonomy" id="1775910"/>
    <lineage>
        <taxon>Bacteria</taxon>
        <taxon>Pseudomonadati</taxon>
        <taxon>Pseudomonadota</taxon>
        <taxon>Alphaproteobacteria</taxon>
        <taxon>Hyphomicrobiales</taxon>
        <taxon>Methylobacteriaceae</taxon>
        <taxon>Methylobacterium</taxon>
    </lineage>
</organism>
<keyword evidence="3" id="KW-0614">Plasmid</keyword>
<dbReference type="KEGG" id="mind:mvi_65780"/>
<dbReference type="EMBL" id="AP024151">
    <property type="protein sequence ID" value="BCM88117.1"/>
    <property type="molecule type" value="Genomic_DNA"/>
</dbReference>
<proteinExistence type="predicted"/>
<name>A0A8H8X1E9_9HYPH</name>
<evidence type="ECO:0000313" key="4">
    <source>
        <dbReference type="Proteomes" id="UP000663508"/>
    </source>
</evidence>
<dbReference type="InterPro" id="IPR054189">
    <property type="entry name" value="DUF6894"/>
</dbReference>
<evidence type="ECO:0000256" key="1">
    <source>
        <dbReference type="SAM" id="MobiDB-lite"/>
    </source>
</evidence>
<sequence>MARYYFDVHDGRDLNRDNIGTECCDRAAIRNEAMVLLPSIARDAIPMDGDRQSFTVLVRNESSLTVYTATLSFTGLWVGEEAPPTAQDQDPDEHPSLTWGR</sequence>
<geneLocation type="plasmid" evidence="3 4">
    <name>pVL1_6</name>
</geneLocation>